<reference evidence="1" key="1">
    <citation type="journal article" date="2013" name="Extremophiles">
        <title>Proteinivorax tanatarense gen. nov., sp. nov., an anaerobic, haloalkaliphilic, proteolytic bacterium isolated from a decaying algal bloom, and proposal of Proteinivoraceae fam. nov.</title>
        <authorList>
            <person name="Kevbrin V."/>
            <person name="Boltyanskaya Y."/>
            <person name="Zhilina T."/>
            <person name="Kolganova T."/>
            <person name="Lavrentjeva E."/>
            <person name="Kuznetsov B."/>
        </authorList>
    </citation>
    <scope>NUCLEOTIDE SEQUENCE</scope>
    <source>
        <strain evidence="1">Z-910T</strain>
    </source>
</reference>
<evidence type="ECO:0000313" key="1">
    <source>
        <dbReference type="EMBL" id="XBX74387.1"/>
    </source>
</evidence>
<dbReference type="EMBL" id="CP158367">
    <property type="protein sequence ID" value="XBX74387.1"/>
    <property type="molecule type" value="Genomic_DNA"/>
</dbReference>
<dbReference type="AlphaFoldDB" id="A0AAU7VK22"/>
<organism evidence="1">
    <name type="scientific">Proteinivorax tanatarense</name>
    <dbReference type="NCBI Taxonomy" id="1260629"/>
    <lineage>
        <taxon>Bacteria</taxon>
        <taxon>Bacillati</taxon>
        <taxon>Bacillota</taxon>
        <taxon>Clostridia</taxon>
        <taxon>Eubacteriales</taxon>
        <taxon>Proteinivoracaceae</taxon>
        <taxon>Proteinivorax</taxon>
    </lineage>
</organism>
<accession>A0AAU7VK22</accession>
<name>A0AAU7VK22_9FIRM</name>
<gene>
    <name evidence="1" type="ORF">PRVXT_002422</name>
</gene>
<proteinExistence type="predicted"/>
<protein>
    <submittedName>
        <fullName evidence="1">Uncharacterized protein</fullName>
    </submittedName>
</protein>
<sequence>MLQSVYHCSEISGLKLIKPNKSTHGAEYVYATKEIGISALFLSGVGGDFTCAIGRDRQTGMIYVCERFEGAFEYRYSGKSGSIYVLPGEKFKENKTRWIEEVVADEAIEPNEEIFVSDSKDFLLDLDEKSQIKIVGYPEKIDGIPEDDSDLVESVIYWTKKFGKEQLDNVRKYHPHLLTRVLKEVEK</sequence>
<reference evidence="1" key="2">
    <citation type="submission" date="2024-06" db="EMBL/GenBank/DDBJ databases">
        <authorList>
            <person name="Petrova K.O."/>
            <person name="Toshchakov S.V."/>
            <person name="Boltjanskaja Y.V."/>
            <person name="Kevbrin V."/>
        </authorList>
    </citation>
    <scope>NUCLEOTIDE SEQUENCE</scope>
    <source>
        <strain evidence="1">Z-910T</strain>
    </source>
</reference>
<dbReference type="RefSeq" id="WP_350343141.1">
    <property type="nucleotide sequence ID" value="NZ_CP158367.1"/>
</dbReference>